<reference evidence="1" key="1">
    <citation type="submission" date="2023-03" db="EMBL/GenBank/DDBJ databases">
        <title>Lomoglobus Profundus gen. nov., sp. nov., a novel member of the phylum Verrucomicrobia, isolated from deep-marine sediment of South China Sea.</title>
        <authorList>
            <person name="Ahmad T."/>
            <person name="Ishaq S.E."/>
            <person name="Wang F."/>
        </authorList>
    </citation>
    <scope>NUCLEOTIDE SEQUENCE</scope>
    <source>
        <strain evidence="1">LMO-M01</strain>
    </source>
</reference>
<protein>
    <submittedName>
        <fullName evidence="1">Uncharacterized protein</fullName>
    </submittedName>
</protein>
<dbReference type="AlphaFoldDB" id="A0AAF0CRU3"/>
<sequence>MTSARIDAAYMLTLGRPATTAELANTDEFSALKSFQEVMTQIGKTRLNDAAETGRVQDRAWFDAYGEKRPSTAPSSDSRSYAASVRQHLKSLAASPEEYALVINRAYREVIRRDAYPEEIAYWHEHPDTLSYVLLVGCVEDWARRNQPGLMVTAGEPTISINCDLLTTRRLPPALAAEIRDTHPAGDDHAALILVPGGAHLASGGGMALVVVGSRD</sequence>
<evidence type="ECO:0000313" key="1">
    <source>
        <dbReference type="EMBL" id="WED66924.1"/>
    </source>
</evidence>
<proteinExistence type="predicted"/>
<evidence type="ECO:0000313" key="2">
    <source>
        <dbReference type="Proteomes" id="UP001218638"/>
    </source>
</evidence>
<dbReference type="KEGG" id="slom:PXH66_08680"/>
<name>A0AAF0CRU3_9BACT</name>
<gene>
    <name evidence="1" type="ORF">PXH66_08680</name>
</gene>
<dbReference type="EMBL" id="CP119075">
    <property type="protein sequence ID" value="WED66924.1"/>
    <property type="molecule type" value="Genomic_DNA"/>
</dbReference>
<keyword evidence="2" id="KW-1185">Reference proteome</keyword>
<accession>A0AAF0CRU3</accession>
<organism evidence="1 2">
    <name type="scientific">Synoicihabitans lomoniglobus</name>
    <dbReference type="NCBI Taxonomy" id="2909285"/>
    <lineage>
        <taxon>Bacteria</taxon>
        <taxon>Pseudomonadati</taxon>
        <taxon>Verrucomicrobiota</taxon>
        <taxon>Opitutia</taxon>
        <taxon>Opitutales</taxon>
        <taxon>Opitutaceae</taxon>
        <taxon>Synoicihabitans</taxon>
    </lineage>
</organism>
<dbReference type="Proteomes" id="UP001218638">
    <property type="component" value="Chromosome"/>
</dbReference>
<dbReference type="RefSeq" id="WP_330932323.1">
    <property type="nucleotide sequence ID" value="NZ_CP119075.1"/>
</dbReference>